<organism evidence="1 2">
    <name type="scientific">Candidatus Rhodobacter oscarellae</name>
    <dbReference type="NCBI Taxonomy" id="1675527"/>
    <lineage>
        <taxon>Bacteria</taxon>
        <taxon>Pseudomonadati</taxon>
        <taxon>Pseudomonadota</taxon>
        <taxon>Alphaproteobacteria</taxon>
        <taxon>Rhodobacterales</taxon>
        <taxon>Rhodobacter group</taxon>
        <taxon>Rhodobacter</taxon>
    </lineage>
</organism>
<dbReference type="PATRIC" id="fig|1675527.3.peg.2237"/>
<reference evidence="1 2" key="1">
    <citation type="submission" date="2015-06" db="EMBL/GenBank/DDBJ databases">
        <title>Draft genome sequence of an Alphaproteobacteria species associated to the Mediterranean sponge Oscarella lobularis.</title>
        <authorList>
            <person name="Jourda C."/>
            <person name="Santini S."/>
            <person name="Claverie J.-M."/>
        </authorList>
    </citation>
    <scope>NUCLEOTIDE SEQUENCE [LARGE SCALE GENOMIC DNA]</scope>
    <source>
        <strain evidence="1">IGS</strain>
    </source>
</reference>
<accession>A0A0J9GUB8</accession>
<gene>
    <name evidence="1" type="ORF">AIOL_002124</name>
</gene>
<keyword evidence="2" id="KW-1185">Reference proteome</keyword>
<dbReference type="Proteomes" id="UP000037178">
    <property type="component" value="Unassembled WGS sequence"/>
</dbReference>
<protein>
    <submittedName>
        <fullName evidence="1">Uncharacterized protein</fullName>
    </submittedName>
</protein>
<name>A0A0J9GUB8_9RHOB</name>
<comment type="caution">
    <text evidence="1">The sequence shown here is derived from an EMBL/GenBank/DDBJ whole genome shotgun (WGS) entry which is preliminary data.</text>
</comment>
<sequence>MFSAYSAKSVGGGPTREIAAMGRRRIFSPRLVPQVVLRASPYAC</sequence>
<dbReference type="STRING" id="1675527.AIOL_002124"/>
<evidence type="ECO:0000313" key="2">
    <source>
        <dbReference type="Proteomes" id="UP000037178"/>
    </source>
</evidence>
<evidence type="ECO:0000313" key="1">
    <source>
        <dbReference type="EMBL" id="KMW57163.1"/>
    </source>
</evidence>
<proteinExistence type="predicted"/>
<dbReference type="EMBL" id="LFTY01000002">
    <property type="protein sequence ID" value="KMW57163.1"/>
    <property type="molecule type" value="Genomic_DNA"/>
</dbReference>
<dbReference type="AlphaFoldDB" id="A0A0J9GUB8"/>